<dbReference type="EMBL" id="FNVU01000001">
    <property type="protein sequence ID" value="SEF52326.1"/>
    <property type="molecule type" value="Genomic_DNA"/>
</dbReference>
<dbReference type="GO" id="GO:1990189">
    <property type="term" value="F:protein N-terminal-serine acetyltransferase activity"/>
    <property type="evidence" value="ECO:0007669"/>
    <property type="project" value="TreeGrafter"/>
</dbReference>
<dbReference type="AlphaFoldDB" id="A0A1H5SP05"/>
<evidence type="ECO:0000313" key="4">
    <source>
        <dbReference type="Proteomes" id="UP000236754"/>
    </source>
</evidence>
<dbReference type="SUPFAM" id="SSF55729">
    <property type="entry name" value="Acyl-CoA N-acyltransferases (Nat)"/>
    <property type="match status" value="1"/>
</dbReference>
<proteinExistence type="predicted"/>
<dbReference type="InterPro" id="IPR051908">
    <property type="entry name" value="Ribosomal_N-acetyltransferase"/>
</dbReference>
<organism evidence="3 4">
    <name type="scientific">Actinacidiphila yanglinensis</name>
    <dbReference type="NCBI Taxonomy" id="310779"/>
    <lineage>
        <taxon>Bacteria</taxon>
        <taxon>Bacillati</taxon>
        <taxon>Actinomycetota</taxon>
        <taxon>Actinomycetes</taxon>
        <taxon>Kitasatosporales</taxon>
        <taxon>Streptomycetaceae</taxon>
        <taxon>Actinacidiphila</taxon>
    </lineage>
</organism>
<evidence type="ECO:0000256" key="1">
    <source>
        <dbReference type="SAM" id="MobiDB-lite"/>
    </source>
</evidence>
<reference evidence="3 4" key="1">
    <citation type="submission" date="2016-10" db="EMBL/GenBank/DDBJ databases">
        <authorList>
            <person name="de Groot N.N."/>
        </authorList>
    </citation>
    <scope>NUCLEOTIDE SEQUENCE [LARGE SCALE GENOMIC DNA]</scope>
    <source>
        <strain evidence="3 4">CGMCC 4.2023</strain>
    </source>
</reference>
<accession>A0A1H5SP05</accession>
<feature type="region of interest" description="Disordered" evidence="1">
    <location>
        <begin position="1"/>
        <end position="41"/>
    </location>
</feature>
<dbReference type="Gene3D" id="3.40.630.30">
    <property type="match status" value="1"/>
</dbReference>
<sequence length="213" mass="23181">MDLGRSGEPDPAPGAAPAHATRPHRLAVPSTARDEDQPVRSTTRIRLIEPADAAPIAAHRVRDAEAFQRWEPAQPARYFTSEGQAERIDRLLAGHRTGSVWPGVVLADDQVIGQVTIGGILPQPHLRRASVGYWIGSVAQNQGHAGRAVGLALRLMTGELGVRRAEASTHLENLPSQRVLRRNGFTPYGVAHAAILLDGDWCDSLLWERILED</sequence>
<dbReference type="Proteomes" id="UP000236754">
    <property type="component" value="Unassembled WGS sequence"/>
</dbReference>
<keyword evidence="3" id="KW-0687">Ribonucleoprotein</keyword>
<dbReference type="GO" id="GO:0005840">
    <property type="term" value="C:ribosome"/>
    <property type="evidence" value="ECO:0007669"/>
    <property type="project" value="UniProtKB-KW"/>
</dbReference>
<evidence type="ECO:0000313" key="3">
    <source>
        <dbReference type="EMBL" id="SEF52326.1"/>
    </source>
</evidence>
<dbReference type="PANTHER" id="PTHR43441:SF2">
    <property type="entry name" value="FAMILY ACETYLTRANSFERASE, PUTATIVE (AFU_ORTHOLOGUE AFUA_7G00850)-RELATED"/>
    <property type="match status" value="1"/>
</dbReference>
<keyword evidence="4" id="KW-1185">Reference proteome</keyword>
<keyword evidence="3" id="KW-0689">Ribosomal protein</keyword>
<feature type="domain" description="N-acetyltransferase" evidence="2">
    <location>
        <begin position="43"/>
        <end position="212"/>
    </location>
</feature>
<protein>
    <submittedName>
        <fullName evidence="3">[SSU ribosomal protein S5P]-alanine acetyltransferase</fullName>
    </submittedName>
</protein>
<keyword evidence="3" id="KW-0808">Transferase</keyword>
<dbReference type="InterPro" id="IPR000182">
    <property type="entry name" value="GNAT_dom"/>
</dbReference>
<name>A0A1H5SP05_9ACTN</name>
<dbReference type="PANTHER" id="PTHR43441">
    <property type="entry name" value="RIBOSOMAL-PROTEIN-SERINE ACETYLTRANSFERASE"/>
    <property type="match status" value="1"/>
</dbReference>
<dbReference type="GO" id="GO:0008999">
    <property type="term" value="F:protein-N-terminal-alanine acetyltransferase activity"/>
    <property type="evidence" value="ECO:0007669"/>
    <property type="project" value="TreeGrafter"/>
</dbReference>
<gene>
    <name evidence="3" type="ORF">SAMN05216223_101218</name>
</gene>
<dbReference type="PROSITE" id="PS51186">
    <property type="entry name" value="GNAT"/>
    <property type="match status" value="1"/>
</dbReference>
<dbReference type="Pfam" id="PF13302">
    <property type="entry name" value="Acetyltransf_3"/>
    <property type="match status" value="1"/>
</dbReference>
<dbReference type="GO" id="GO:0005737">
    <property type="term" value="C:cytoplasm"/>
    <property type="evidence" value="ECO:0007669"/>
    <property type="project" value="TreeGrafter"/>
</dbReference>
<dbReference type="InterPro" id="IPR016181">
    <property type="entry name" value="Acyl_CoA_acyltransferase"/>
</dbReference>
<evidence type="ECO:0000259" key="2">
    <source>
        <dbReference type="PROSITE" id="PS51186"/>
    </source>
</evidence>